<organism evidence="1">
    <name type="scientific">marine metagenome</name>
    <dbReference type="NCBI Taxonomy" id="408172"/>
    <lineage>
        <taxon>unclassified sequences</taxon>
        <taxon>metagenomes</taxon>
        <taxon>ecological metagenomes</taxon>
    </lineage>
</organism>
<evidence type="ECO:0000313" key="1">
    <source>
        <dbReference type="EMBL" id="SVA73741.1"/>
    </source>
</evidence>
<dbReference type="AlphaFoldDB" id="A0A381YAV9"/>
<reference evidence="1" key="1">
    <citation type="submission" date="2018-05" db="EMBL/GenBank/DDBJ databases">
        <authorList>
            <person name="Lanie J.A."/>
            <person name="Ng W.-L."/>
            <person name="Kazmierczak K.M."/>
            <person name="Andrzejewski T.M."/>
            <person name="Davidsen T.M."/>
            <person name="Wayne K.J."/>
            <person name="Tettelin H."/>
            <person name="Glass J.I."/>
            <person name="Rusch D."/>
            <person name="Podicherti R."/>
            <person name="Tsui H.-C.T."/>
            <person name="Winkler M.E."/>
        </authorList>
    </citation>
    <scope>NUCLEOTIDE SEQUENCE</scope>
</reference>
<proteinExistence type="predicted"/>
<name>A0A381YAV9_9ZZZZ</name>
<accession>A0A381YAV9</accession>
<protein>
    <submittedName>
        <fullName evidence="1">Uncharacterized protein</fullName>
    </submittedName>
</protein>
<gene>
    <name evidence="1" type="ORF">METZ01_LOCUS126595</name>
</gene>
<dbReference type="EMBL" id="UINC01017708">
    <property type="protein sequence ID" value="SVA73741.1"/>
    <property type="molecule type" value="Genomic_DNA"/>
</dbReference>
<sequence length="32" mass="3452">MPGEFTRLPDIIIGYAVHLGGLGGNSHTWVDQ</sequence>